<dbReference type="InterPro" id="IPR044492">
    <property type="entry name" value="P_typ_ATPase_HD_dom"/>
</dbReference>
<dbReference type="EMBL" id="AZHX01001367">
    <property type="protein sequence ID" value="ETX03871.1"/>
    <property type="molecule type" value="Genomic_DNA"/>
</dbReference>
<feature type="region of interest" description="Disordered" evidence="11">
    <location>
        <begin position="540"/>
        <end position="568"/>
    </location>
</feature>
<dbReference type="Gene3D" id="3.40.50.1000">
    <property type="entry name" value="HAD superfamily/HAD-like"/>
    <property type="match status" value="1"/>
</dbReference>
<gene>
    <name evidence="13" type="ORF">ETSY2_32090</name>
</gene>
<dbReference type="GO" id="GO:0016887">
    <property type="term" value="F:ATP hydrolysis activity"/>
    <property type="evidence" value="ECO:0007669"/>
    <property type="project" value="InterPro"/>
</dbReference>
<keyword evidence="6 10" id="KW-0067">ATP-binding</keyword>
<protein>
    <recommendedName>
        <fullName evidence="12">P-type ATPase A domain-containing protein</fullName>
    </recommendedName>
</protein>
<dbReference type="Proteomes" id="UP000019140">
    <property type="component" value="Unassembled WGS sequence"/>
</dbReference>
<comment type="caution">
    <text evidence="10">Lacks conserved residue(s) required for the propagation of feature annotation.</text>
</comment>
<dbReference type="NCBIfam" id="TIGR01525">
    <property type="entry name" value="ATPase-IB_hvy"/>
    <property type="match status" value="1"/>
</dbReference>
<keyword evidence="7" id="KW-1278">Translocase</keyword>
<dbReference type="GO" id="GO:0012505">
    <property type="term" value="C:endomembrane system"/>
    <property type="evidence" value="ECO:0007669"/>
    <property type="project" value="UniProtKB-SubCell"/>
</dbReference>
<dbReference type="InterPro" id="IPR018303">
    <property type="entry name" value="ATPase_P-typ_P_site"/>
</dbReference>
<comment type="caution">
    <text evidence="13">The sequence shown here is derived from an EMBL/GenBank/DDBJ whole genome shotgun (WGS) entry which is preliminary data.</text>
</comment>
<proteinExistence type="inferred from homology"/>
<keyword evidence="14" id="KW-1185">Reference proteome</keyword>
<dbReference type="InterPro" id="IPR036412">
    <property type="entry name" value="HAD-like_sf"/>
</dbReference>
<organism evidence="13 14">
    <name type="scientific">Candidatus Entotheonella gemina</name>
    <dbReference type="NCBI Taxonomy" id="1429439"/>
    <lineage>
        <taxon>Bacteria</taxon>
        <taxon>Pseudomonadati</taxon>
        <taxon>Nitrospinota/Tectimicrobiota group</taxon>
        <taxon>Candidatus Tectimicrobiota</taxon>
        <taxon>Candidatus Entotheonellia</taxon>
        <taxon>Candidatus Entotheonellales</taxon>
        <taxon>Candidatus Entotheonellaceae</taxon>
        <taxon>Candidatus Entotheonella</taxon>
    </lineage>
</organism>
<keyword evidence="9 10" id="KW-0472">Membrane</keyword>
<dbReference type="HOGENOM" id="CLU_001771_6_3_7"/>
<feature type="domain" description="P-type ATPase A" evidence="12">
    <location>
        <begin position="33"/>
        <end position="131"/>
    </location>
</feature>
<dbReference type="NCBIfam" id="TIGR01494">
    <property type="entry name" value="ATPase_P-type"/>
    <property type="match status" value="1"/>
</dbReference>
<evidence type="ECO:0000256" key="1">
    <source>
        <dbReference type="ARBA" id="ARBA00004127"/>
    </source>
</evidence>
<keyword evidence="3 10" id="KW-0812">Transmembrane</keyword>
<evidence type="ECO:0000256" key="11">
    <source>
        <dbReference type="SAM" id="MobiDB-lite"/>
    </source>
</evidence>
<dbReference type="InterPro" id="IPR008250">
    <property type="entry name" value="ATPase_P-typ_transduc_dom_A_sf"/>
</dbReference>
<evidence type="ECO:0000256" key="2">
    <source>
        <dbReference type="ARBA" id="ARBA00006024"/>
    </source>
</evidence>
<evidence type="ECO:0000313" key="13">
    <source>
        <dbReference type="EMBL" id="ETX03871.1"/>
    </source>
</evidence>
<dbReference type="SFLD" id="SFLDS00003">
    <property type="entry name" value="Haloacid_Dehalogenase"/>
    <property type="match status" value="1"/>
</dbReference>
<dbReference type="SFLD" id="SFLDG00002">
    <property type="entry name" value="C1.7:_P-type_atpase_like"/>
    <property type="match status" value="1"/>
</dbReference>
<dbReference type="InterPro" id="IPR023299">
    <property type="entry name" value="ATPase_P-typ_cyto_dom_N"/>
</dbReference>
<dbReference type="Pfam" id="PF00702">
    <property type="entry name" value="Hydrolase"/>
    <property type="match status" value="1"/>
</dbReference>
<dbReference type="AlphaFoldDB" id="W4M1Q9"/>
<feature type="non-terminal residue" evidence="13">
    <location>
        <position position="1"/>
    </location>
</feature>
<dbReference type="GO" id="GO:0005886">
    <property type="term" value="C:plasma membrane"/>
    <property type="evidence" value="ECO:0007669"/>
    <property type="project" value="UniProtKB-SubCell"/>
</dbReference>
<evidence type="ECO:0000313" key="14">
    <source>
        <dbReference type="Proteomes" id="UP000019140"/>
    </source>
</evidence>
<keyword evidence="10" id="KW-1003">Cell membrane</keyword>
<dbReference type="Pfam" id="PF00122">
    <property type="entry name" value="E1-E2_ATPase"/>
    <property type="match status" value="1"/>
</dbReference>
<comment type="subcellular location">
    <subcellularLocation>
        <location evidence="10">Cell membrane</location>
    </subcellularLocation>
    <subcellularLocation>
        <location evidence="1">Endomembrane system</location>
        <topology evidence="1">Multi-pass membrane protein</topology>
    </subcellularLocation>
</comment>
<comment type="similarity">
    <text evidence="2 10">Belongs to the cation transport ATPase (P-type) (TC 3.A.3) family. Type IB subfamily.</text>
</comment>
<evidence type="ECO:0000256" key="4">
    <source>
        <dbReference type="ARBA" id="ARBA00022723"/>
    </source>
</evidence>
<evidence type="ECO:0000256" key="7">
    <source>
        <dbReference type="ARBA" id="ARBA00022967"/>
    </source>
</evidence>
<evidence type="ECO:0000256" key="8">
    <source>
        <dbReference type="ARBA" id="ARBA00022989"/>
    </source>
</evidence>
<name>W4M1Q9_9BACT</name>
<dbReference type="InterPro" id="IPR023214">
    <property type="entry name" value="HAD_sf"/>
</dbReference>
<dbReference type="InterPro" id="IPR001757">
    <property type="entry name" value="P_typ_ATPase"/>
</dbReference>
<evidence type="ECO:0000256" key="3">
    <source>
        <dbReference type="ARBA" id="ARBA00022692"/>
    </source>
</evidence>
<dbReference type="SUPFAM" id="SSF81653">
    <property type="entry name" value="Calcium ATPase, transduction domain A"/>
    <property type="match status" value="1"/>
</dbReference>
<evidence type="ECO:0000256" key="10">
    <source>
        <dbReference type="RuleBase" id="RU362081"/>
    </source>
</evidence>
<evidence type="ECO:0000256" key="9">
    <source>
        <dbReference type="ARBA" id="ARBA00023136"/>
    </source>
</evidence>
<dbReference type="SFLD" id="SFLDF00027">
    <property type="entry name" value="p-type_atpase"/>
    <property type="match status" value="1"/>
</dbReference>
<reference evidence="13 14" key="1">
    <citation type="journal article" date="2014" name="Nature">
        <title>An environmental bacterial taxon with a large and distinct metabolic repertoire.</title>
        <authorList>
            <person name="Wilson M.C."/>
            <person name="Mori T."/>
            <person name="Ruckert C."/>
            <person name="Uria A.R."/>
            <person name="Helf M.J."/>
            <person name="Takada K."/>
            <person name="Gernert C."/>
            <person name="Steffens U.A."/>
            <person name="Heycke N."/>
            <person name="Schmitt S."/>
            <person name="Rinke C."/>
            <person name="Helfrich E.J."/>
            <person name="Brachmann A.O."/>
            <person name="Gurgui C."/>
            <person name="Wakimoto T."/>
            <person name="Kracht M."/>
            <person name="Crusemann M."/>
            <person name="Hentschel U."/>
            <person name="Abe I."/>
            <person name="Matsunaga S."/>
            <person name="Kalinowski J."/>
            <person name="Takeyama H."/>
            <person name="Piel J."/>
        </authorList>
    </citation>
    <scope>NUCLEOTIDE SEQUENCE [LARGE SCALE GENOMIC DNA]</scope>
    <source>
        <strain evidence="14">TSY2</strain>
    </source>
</reference>
<dbReference type="GO" id="GO:0043682">
    <property type="term" value="F:P-type divalent copper transporter activity"/>
    <property type="evidence" value="ECO:0007669"/>
    <property type="project" value="TreeGrafter"/>
</dbReference>
<dbReference type="PANTHER" id="PTHR43520:SF8">
    <property type="entry name" value="P-TYPE CU(+) TRANSPORTER"/>
    <property type="match status" value="1"/>
</dbReference>
<evidence type="ECO:0000256" key="5">
    <source>
        <dbReference type="ARBA" id="ARBA00022741"/>
    </source>
</evidence>
<keyword evidence="4 10" id="KW-0479">Metal-binding</keyword>
<accession>W4M1Q9</accession>
<keyword evidence="8 10" id="KW-1133">Transmembrane helix</keyword>
<dbReference type="InterPro" id="IPR059000">
    <property type="entry name" value="ATPase_P-type_domA"/>
</dbReference>
<dbReference type="GO" id="GO:0005507">
    <property type="term" value="F:copper ion binding"/>
    <property type="evidence" value="ECO:0007669"/>
    <property type="project" value="TreeGrafter"/>
</dbReference>
<dbReference type="InterPro" id="IPR027256">
    <property type="entry name" value="P-typ_ATPase_IB"/>
</dbReference>
<dbReference type="PRINTS" id="PR00119">
    <property type="entry name" value="CATATPASE"/>
</dbReference>
<dbReference type="GO" id="GO:0055070">
    <property type="term" value="P:copper ion homeostasis"/>
    <property type="evidence" value="ECO:0007669"/>
    <property type="project" value="TreeGrafter"/>
</dbReference>
<evidence type="ECO:0000256" key="6">
    <source>
        <dbReference type="ARBA" id="ARBA00022840"/>
    </source>
</evidence>
<dbReference type="PANTHER" id="PTHR43520">
    <property type="entry name" value="ATP7, ISOFORM B"/>
    <property type="match status" value="1"/>
</dbReference>
<dbReference type="Gene3D" id="3.40.1110.10">
    <property type="entry name" value="Calcium-transporting ATPase, cytoplasmic domain N"/>
    <property type="match status" value="1"/>
</dbReference>
<feature type="transmembrane region" description="Helical" evidence="10">
    <location>
        <begin position="507"/>
        <end position="528"/>
    </location>
</feature>
<sequence length="568" mass="62143">ACLSTLSYAVNRKMLTAVKDHSRQNVIDMFRQQPRSAWVLIDGNEIECPVETLEKGHIVVVNAGETLAVDGVVVAGMALIDQRILTGESQPAEKESGDEVFALTTLLSGRLQVRVKKTGEETTAARIAQVLNCTIDIKTDMQLWVETMSDKTVLPTLLLGSAAFPFRGAIGSAALFYCHPFYKGIIAGAMDMLTFLNVTSRNGVLVKDGRTFELMQQVDTVVFDKTGTLTQEQPHIGQIYALPSYAEDDIVYYAATAETKQTHPIALAIQREAGLRHLELPDIEEAAYVVGYGISVKFANQVVQVGSPRFMEKEGLTIPVRLKAVQAESYAQGSSVIMVAVEHRVIGAIELRPTVRPEAAAVIRRLRQCGIASIYIISGDHEFPTKKLADELGLDRYFAETLPEQKAVLIQQLQRSGKSVCYVGDGINDAIALKEATVSISLRGASTVATDAAQVILMDESLRHLSQFFDLSQQFQNHVRTTFLAVLIPHFISMGGVFFFHLGFLPVFLLAQVGLLAGLLHALSPVSYPDHQIPTIPHMNRLGSLARPNSEDSTKKISPHRSNPLIPA</sequence>
<dbReference type="GO" id="GO:0005524">
    <property type="term" value="F:ATP binding"/>
    <property type="evidence" value="ECO:0007669"/>
    <property type="project" value="UniProtKB-UniRule"/>
</dbReference>
<evidence type="ECO:0000259" key="12">
    <source>
        <dbReference type="Pfam" id="PF00122"/>
    </source>
</evidence>
<dbReference type="SUPFAM" id="SSF56784">
    <property type="entry name" value="HAD-like"/>
    <property type="match status" value="1"/>
</dbReference>
<dbReference type="PROSITE" id="PS00154">
    <property type="entry name" value="ATPASE_E1_E2"/>
    <property type="match status" value="1"/>
</dbReference>
<keyword evidence="5 10" id="KW-0547">Nucleotide-binding</keyword>
<dbReference type="Gene3D" id="2.70.150.10">
    <property type="entry name" value="Calcium-transporting ATPase, cytoplasmic transduction domain A"/>
    <property type="match status" value="1"/>
</dbReference>